<reference evidence="2 3" key="1">
    <citation type="submission" date="2019-09" db="EMBL/GenBank/DDBJ databases">
        <title>The hologenome of the rock-dwelling lichen Lasallia pustulata.</title>
        <authorList>
            <person name="Greshake Tzovaras B."/>
            <person name="Segers F."/>
            <person name="Bicker A."/>
            <person name="Dal Grande F."/>
            <person name="Otte J."/>
            <person name="Hankeln T."/>
            <person name="Schmitt I."/>
            <person name="Ebersberger I."/>
        </authorList>
    </citation>
    <scope>NUCLEOTIDE SEQUENCE [LARGE SCALE GENOMIC DNA]</scope>
    <source>
        <strain evidence="2">A1-1</strain>
    </source>
</reference>
<proteinExistence type="predicted"/>
<evidence type="ECO:0000313" key="3">
    <source>
        <dbReference type="Proteomes" id="UP000324767"/>
    </source>
</evidence>
<comment type="caution">
    <text evidence="2">The sequence shown here is derived from an EMBL/GenBank/DDBJ whole genome shotgun (WGS) entry which is preliminary data.</text>
</comment>
<protein>
    <submittedName>
        <fullName evidence="2">Uncharacterized protein</fullName>
    </submittedName>
</protein>
<dbReference type="AlphaFoldDB" id="A0A5M8PFB9"/>
<dbReference type="OrthoDB" id="66881at2759"/>
<evidence type="ECO:0000313" key="2">
    <source>
        <dbReference type="EMBL" id="KAA6407432.1"/>
    </source>
</evidence>
<name>A0A5M8PFB9_9LECA</name>
<evidence type="ECO:0000256" key="1">
    <source>
        <dbReference type="SAM" id="MobiDB-lite"/>
    </source>
</evidence>
<gene>
    <name evidence="2" type="ORF">FRX48_08675</name>
</gene>
<accession>A0A5M8PFB9</accession>
<feature type="region of interest" description="Disordered" evidence="1">
    <location>
        <begin position="182"/>
        <end position="203"/>
    </location>
</feature>
<sequence length="241" mass="26763">MTPKKAAGTRTLIQSLLDGDDIDLLCATVANGSDVFQIEQVAAVVYATGYTAATALTFLPDEVKMHLRFDAVYPRLPLLLESSFLTHTATMPDMAFIGFSDGPYWGITEMQACVTAKRWALNTKSGSEVKGNRDTANILSCMHNFRHAMANEKWAVPQNLFGDYISLMEQASRELNLNRNDQSWGEREGPICPSRYTDAGADQKEARKTMTSLQQVMEKAMHQGLFVARATFRALQGNWKA</sequence>
<dbReference type="EMBL" id="VXIT01000017">
    <property type="protein sequence ID" value="KAA6407432.1"/>
    <property type="molecule type" value="Genomic_DNA"/>
</dbReference>
<dbReference type="Proteomes" id="UP000324767">
    <property type="component" value="Unassembled WGS sequence"/>
</dbReference>
<organism evidence="2 3">
    <name type="scientific">Lasallia pustulata</name>
    <dbReference type="NCBI Taxonomy" id="136370"/>
    <lineage>
        <taxon>Eukaryota</taxon>
        <taxon>Fungi</taxon>
        <taxon>Dikarya</taxon>
        <taxon>Ascomycota</taxon>
        <taxon>Pezizomycotina</taxon>
        <taxon>Lecanoromycetes</taxon>
        <taxon>OSLEUM clade</taxon>
        <taxon>Umbilicariomycetidae</taxon>
        <taxon>Umbilicariales</taxon>
        <taxon>Umbilicariaceae</taxon>
        <taxon>Lasallia</taxon>
    </lineage>
</organism>